<evidence type="ECO:0000256" key="1">
    <source>
        <dbReference type="SAM" id="Phobius"/>
    </source>
</evidence>
<dbReference type="EMBL" id="VFMN01000001">
    <property type="protein sequence ID" value="TQJ07234.1"/>
    <property type="molecule type" value="Genomic_DNA"/>
</dbReference>
<gene>
    <name evidence="2" type="ORF">FB458_0291</name>
</gene>
<reference evidence="2 3" key="1">
    <citation type="submission" date="2019-06" db="EMBL/GenBank/DDBJ databases">
        <title>Sequencing the genomes of 1000 actinobacteria strains.</title>
        <authorList>
            <person name="Klenk H.-P."/>
        </authorList>
    </citation>
    <scope>NUCLEOTIDE SEQUENCE [LARGE SCALE GENOMIC DNA]</scope>
    <source>
        <strain evidence="2 3">DSM 18607</strain>
    </source>
</reference>
<organism evidence="2 3">
    <name type="scientific">Lapillicoccus jejuensis</name>
    <dbReference type="NCBI Taxonomy" id="402171"/>
    <lineage>
        <taxon>Bacteria</taxon>
        <taxon>Bacillati</taxon>
        <taxon>Actinomycetota</taxon>
        <taxon>Actinomycetes</taxon>
        <taxon>Micrococcales</taxon>
        <taxon>Intrasporangiaceae</taxon>
        <taxon>Lapillicoccus</taxon>
    </lineage>
</organism>
<dbReference type="RefSeq" id="WP_141846127.1">
    <property type="nucleotide sequence ID" value="NZ_BAAAPR010000006.1"/>
</dbReference>
<evidence type="ECO:0000313" key="3">
    <source>
        <dbReference type="Proteomes" id="UP000317893"/>
    </source>
</evidence>
<accession>A0A542DWE2</accession>
<comment type="caution">
    <text evidence="2">The sequence shown here is derived from an EMBL/GenBank/DDBJ whole genome shotgun (WGS) entry which is preliminary data.</text>
</comment>
<feature type="transmembrane region" description="Helical" evidence="1">
    <location>
        <begin position="42"/>
        <end position="61"/>
    </location>
</feature>
<name>A0A542DWE2_9MICO</name>
<evidence type="ECO:0000313" key="2">
    <source>
        <dbReference type="EMBL" id="TQJ07234.1"/>
    </source>
</evidence>
<keyword evidence="3" id="KW-1185">Reference proteome</keyword>
<keyword evidence="1" id="KW-1133">Transmembrane helix</keyword>
<dbReference type="Proteomes" id="UP000317893">
    <property type="component" value="Unassembled WGS sequence"/>
</dbReference>
<sequence>MATPRLRLQGRGLVFLLLIAGVILLLVSLVLIARGGMHRLPWILPTGLALVAAGNILNVLANRRDVRDRERE</sequence>
<keyword evidence="1" id="KW-0472">Membrane</keyword>
<protein>
    <submittedName>
        <fullName evidence="2">Uncharacterized protein</fullName>
    </submittedName>
</protein>
<proteinExistence type="predicted"/>
<keyword evidence="1" id="KW-0812">Transmembrane</keyword>
<feature type="transmembrane region" description="Helical" evidence="1">
    <location>
        <begin position="12"/>
        <end position="36"/>
    </location>
</feature>
<dbReference type="AlphaFoldDB" id="A0A542DWE2"/>